<dbReference type="Pfam" id="PF11146">
    <property type="entry name" value="DUF2905"/>
    <property type="match status" value="1"/>
</dbReference>
<feature type="transmembrane region" description="Helical" evidence="1">
    <location>
        <begin position="48"/>
        <end position="71"/>
    </location>
</feature>
<keyword evidence="1" id="KW-0812">Transmembrane</keyword>
<dbReference type="EMBL" id="DTLI01000136">
    <property type="protein sequence ID" value="HHS52262.1"/>
    <property type="molecule type" value="Genomic_DNA"/>
</dbReference>
<feature type="transmembrane region" description="Helical" evidence="1">
    <location>
        <begin position="7"/>
        <end position="28"/>
    </location>
</feature>
<comment type="caution">
    <text evidence="2">The sequence shown here is derived from an EMBL/GenBank/DDBJ whole genome shotgun (WGS) entry which is preliminary data.</text>
</comment>
<keyword evidence="1" id="KW-0472">Membrane</keyword>
<sequence>MTDLSPLGKMLILIGVFLIVLGIGITFLGKISILRLPGDIVVKKPNLIFYFPIVSSIILSLILTLILNLFFRR</sequence>
<dbReference type="PANTHER" id="PTHR36443">
    <property type="entry name" value="BSR5223 PROTEIN"/>
    <property type="match status" value="1"/>
</dbReference>
<evidence type="ECO:0000313" key="2">
    <source>
        <dbReference type="EMBL" id="HHS52262.1"/>
    </source>
</evidence>
<evidence type="ECO:0000256" key="1">
    <source>
        <dbReference type="SAM" id="Phobius"/>
    </source>
</evidence>
<keyword evidence="1" id="KW-1133">Transmembrane helix</keyword>
<reference evidence="2" key="1">
    <citation type="journal article" date="2020" name="mSystems">
        <title>Genome- and Community-Level Interaction Insights into Carbon Utilization and Element Cycling Functions of Hydrothermarchaeota in Hydrothermal Sediment.</title>
        <authorList>
            <person name="Zhou Z."/>
            <person name="Liu Y."/>
            <person name="Xu W."/>
            <person name="Pan J."/>
            <person name="Luo Z.H."/>
            <person name="Li M."/>
        </authorList>
    </citation>
    <scope>NUCLEOTIDE SEQUENCE [LARGE SCALE GENOMIC DNA]</scope>
    <source>
        <strain evidence="2">SpSt-876</strain>
    </source>
</reference>
<dbReference type="InterPro" id="IPR021320">
    <property type="entry name" value="DUF2905"/>
</dbReference>
<proteinExistence type="predicted"/>
<dbReference type="PANTHER" id="PTHR36443:SF1">
    <property type="entry name" value="BSR5223 PROTEIN"/>
    <property type="match status" value="1"/>
</dbReference>
<accession>A0A7C6EDQ3</accession>
<name>A0A7C6EDQ3_UNCW3</name>
<dbReference type="AlphaFoldDB" id="A0A7C6EDQ3"/>
<protein>
    <submittedName>
        <fullName evidence="2">DUF2905 domain-containing protein</fullName>
    </submittedName>
</protein>
<organism evidence="2">
    <name type="scientific">candidate division WOR-3 bacterium</name>
    <dbReference type="NCBI Taxonomy" id="2052148"/>
    <lineage>
        <taxon>Bacteria</taxon>
        <taxon>Bacteria division WOR-3</taxon>
    </lineage>
</organism>
<gene>
    <name evidence="2" type="ORF">ENW73_05285</name>
</gene>